<dbReference type="Proteomes" id="UP000196581">
    <property type="component" value="Unassembled WGS sequence"/>
</dbReference>
<organism evidence="6 7">
    <name type="scientific">Brevibacterium yomogidense</name>
    <dbReference type="NCBI Taxonomy" id="946573"/>
    <lineage>
        <taxon>Bacteria</taxon>
        <taxon>Bacillati</taxon>
        <taxon>Actinomycetota</taxon>
        <taxon>Actinomycetes</taxon>
        <taxon>Micrococcales</taxon>
        <taxon>Brevibacteriaceae</taxon>
        <taxon>Brevibacterium</taxon>
    </lineage>
</organism>
<dbReference type="InterPro" id="IPR003439">
    <property type="entry name" value="ABC_transporter-like_ATP-bd"/>
</dbReference>
<reference evidence="7" key="1">
    <citation type="submission" date="2017-02" db="EMBL/GenBank/DDBJ databases">
        <authorList>
            <person name="Dridi B."/>
        </authorList>
    </citation>
    <scope>NUCLEOTIDE SEQUENCE [LARGE SCALE GENOMIC DNA]</scope>
    <source>
        <strain evidence="7">B Co 03.10</strain>
    </source>
</reference>
<dbReference type="RefSeq" id="WP_087004458.1">
    <property type="nucleotide sequence ID" value="NZ_FWFF01000003.1"/>
</dbReference>
<dbReference type="InterPro" id="IPR003593">
    <property type="entry name" value="AAA+_ATPase"/>
</dbReference>
<proteinExistence type="inferred from homology"/>
<protein>
    <submittedName>
        <fullName evidence="6">Teichoic acid export ATP-binding protein TagH</fullName>
        <ecNumber evidence="6">3.6.3.40</ecNumber>
    </submittedName>
</protein>
<dbReference type="SUPFAM" id="SSF52540">
    <property type="entry name" value="P-loop containing nucleoside triphosphate hydrolases"/>
    <property type="match status" value="1"/>
</dbReference>
<dbReference type="PANTHER" id="PTHR46743:SF2">
    <property type="entry name" value="TEICHOIC ACIDS EXPORT ATP-BINDING PROTEIN TAGH"/>
    <property type="match status" value="1"/>
</dbReference>
<keyword evidence="3" id="KW-0547">Nucleotide-binding</keyword>
<dbReference type="InterPro" id="IPR050683">
    <property type="entry name" value="Bact_Polysacc_Export_ATP-bd"/>
</dbReference>
<dbReference type="GO" id="GO:0140359">
    <property type="term" value="F:ABC-type transporter activity"/>
    <property type="evidence" value="ECO:0007669"/>
    <property type="project" value="InterPro"/>
</dbReference>
<comment type="similarity">
    <text evidence="1">Belongs to the ABC transporter superfamily.</text>
</comment>
<dbReference type="InterPro" id="IPR017871">
    <property type="entry name" value="ABC_transporter-like_CS"/>
</dbReference>
<evidence type="ECO:0000256" key="1">
    <source>
        <dbReference type="ARBA" id="ARBA00005417"/>
    </source>
</evidence>
<dbReference type="InterPro" id="IPR027417">
    <property type="entry name" value="P-loop_NTPase"/>
</dbReference>
<dbReference type="GO" id="GO:0016887">
    <property type="term" value="F:ATP hydrolysis activity"/>
    <property type="evidence" value="ECO:0007669"/>
    <property type="project" value="InterPro"/>
</dbReference>
<dbReference type="AlphaFoldDB" id="A0A1X6X0E2"/>
<accession>A0A1X6X0E2</accession>
<dbReference type="EC" id="3.6.3.40" evidence="6"/>
<evidence type="ECO:0000259" key="5">
    <source>
        <dbReference type="PROSITE" id="PS50893"/>
    </source>
</evidence>
<dbReference type="PROSITE" id="PS50893">
    <property type="entry name" value="ABC_TRANSPORTER_2"/>
    <property type="match status" value="1"/>
</dbReference>
<keyword evidence="7" id="KW-1185">Reference proteome</keyword>
<dbReference type="PROSITE" id="PS00211">
    <property type="entry name" value="ABC_TRANSPORTER_1"/>
    <property type="match status" value="1"/>
</dbReference>
<dbReference type="InterPro" id="IPR015860">
    <property type="entry name" value="ABC_transpr_TagH-like"/>
</dbReference>
<keyword evidence="2" id="KW-0813">Transport</keyword>
<feature type="domain" description="ABC transporter" evidence="5">
    <location>
        <begin position="38"/>
        <end position="258"/>
    </location>
</feature>
<evidence type="ECO:0000256" key="3">
    <source>
        <dbReference type="ARBA" id="ARBA00022741"/>
    </source>
</evidence>
<evidence type="ECO:0000256" key="4">
    <source>
        <dbReference type="ARBA" id="ARBA00022840"/>
    </source>
</evidence>
<sequence length="352" mass="38953">MERRSDSTDYRAPAVVVEDVHMSYTVRTSEPKGRNRAARVLNRLNMGKMEKVEALRGVSLIARQGEFIGVIGANGSGKSTLLRLIAGVERPDLGNILAQRQPTLLGVNAALQPALSGAANVRLGCLAMGMTPEQAESVKDEVVRLSALGDAINRPMGGYSSGMSSRLRFAIAVAARPKILLIDEALSTGDATFAARSEEAMNEMLSEAGTVFLVNHAAKVIQEMCDRAIWMHDGKVIMDGEAEDVAEKYRWWSWNVAQGEHETAQSLLEKAVDEGEMQEVRVVNDLALKDTDPRHARRGRHEVEEYRRPPATWPGFEQQVDRTFETDMLPVVTDVRLEQVPQPRRARDVLRN</sequence>
<evidence type="ECO:0000313" key="6">
    <source>
        <dbReference type="EMBL" id="SLM91985.1"/>
    </source>
</evidence>
<dbReference type="GO" id="GO:0005524">
    <property type="term" value="F:ATP binding"/>
    <property type="evidence" value="ECO:0007669"/>
    <property type="project" value="UniProtKB-KW"/>
</dbReference>
<keyword evidence="6" id="KW-0378">Hydrolase</keyword>
<evidence type="ECO:0000313" key="7">
    <source>
        <dbReference type="Proteomes" id="UP000196581"/>
    </source>
</evidence>
<dbReference type="PANTHER" id="PTHR46743">
    <property type="entry name" value="TEICHOIC ACIDS EXPORT ATP-BINDING PROTEIN TAGH"/>
    <property type="match status" value="1"/>
</dbReference>
<dbReference type="EMBL" id="FWFF01000003">
    <property type="protein sequence ID" value="SLM91985.1"/>
    <property type="molecule type" value="Genomic_DNA"/>
</dbReference>
<dbReference type="SMART" id="SM00382">
    <property type="entry name" value="AAA"/>
    <property type="match status" value="1"/>
</dbReference>
<dbReference type="Pfam" id="PF00005">
    <property type="entry name" value="ABC_tran"/>
    <property type="match status" value="1"/>
</dbReference>
<dbReference type="CDD" id="cd03220">
    <property type="entry name" value="ABC_KpsT_Wzt"/>
    <property type="match status" value="1"/>
</dbReference>
<dbReference type="GO" id="GO:0016020">
    <property type="term" value="C:membrane"/>
    <property type="evidence" value="ECO:0007669"/>
    <property type="project" value="InterPro"/>
</dbReference>
<keyword evidence="4 6" id="KW-0067">ATP-binding</keyword>
<dbReference type="Gene3D" id="3.40.50.300">
    <property type="entry name" value="P-loop containing nucleotide triphosphate hydrolases"/>
    <property type="match status" value="1"/>
</dbReference>
<gene>
    <name evidence="6" type="ORF">FM105_02855</name>
</gene>
<evidence type="ECO:0000256" key="2">
    <source>
        <dbReference type="ARBA" id="ARBA00022448"/>
    </source>
</evidence>
<name>A0A1X6X0E2_9MICO</name>